<dbReference type="OrthoDB" id="1033810at2"/>
<comment type="catalytic activity">
    <reaction evidence="8">
        <text>GMP + ATP = GDP + ADP</text>
        <dbReference type="Rhea" id="RHEA:20780"/>
        <dbReference type="ChEBI" id="CHEBI:30616"/>
        <dbReference type="ChEBI" id="CHEBI:58115"/>
        <dbReference type="ChEBI" id="CHEBI:58189"/>
        <dbReference type="ChEBI" id="CHEBI:456216"/>
        <dbReference type="EC" id="2.7.4.8"/>
    </reaction>
</comment>
<evidence type="ECO:0000313" key="10">
    <source>
        <dbReference type="EMBL" id="OAS20621.1"/>
    </source>
</evidence>
<dbReference type="Pfam" id="PF00625">
    <property type="entry name" value="Guanylate_kin"/>
    <property type="match status" value="1"/>
</dbReference>
<feature type="domain" description="Guanylate kinase-like" evidence="9">
    <location>
        <begin position="8"/>
        <end position="184"/>
    </location>
</feature>
<keyword evidence="6 10" id="KW-0418">Kinase</keyword>
<gene>
    <name evidence="10" type="ORF">A8708_18935</name>
</gene>
<dbReference type="InterPro" id="IPR008145">
    <property type="entry name" value="GK/Ca_channel_bsu"/>
</dbReference>
<dbReference type="PANTHER" id="PTHR23117:SF13">
    <property type="entry name" value="GUANYLATE KINASE"/>
    <property type="match status" value="1"/>
</dbReference>
<dbReference type="EC" id="2.7.4.8" evidence="3"/>
<keyword evidence="5" id="KW-0808">Transferase</keyword>
<evidence type="ECO:0000256" key="2">
    <source>
        <dbReference type="ARBA" id="ARBA00005790"/>
    </source>
</evidence>
<reference evidence="10 11" key="1">
    <citation type="submission" date="2016-05" db="EMBL/GenBank/DDBJ databases">
        <title>Paenibacillus sp. 1ZS3-15 nov., isolated from the rhizosphere soil.</title>
        <authorList>
            <person name="Zhang X.X."/>
            <person name="Zhang J."/>
        </authorList>
    </citation>
    <scope>NUCLEOTIDE SEQUENCE [LARGE SCALE GENOMIC DNA]</scope>
    <source>
        <strain evidence="10 11">1ZS3-15</strain>
    </source>
</reference>
<keyword evidence="11" id="KW-1185">Reference proteome</keyword>
<dbReference type="Proteomes" id="UP000078454">
    <property type="component" value="Unassembled WGS sequence"/>
</dbReference>
<comment type="similarity">
    <text evidence="2">Belongs to the guanylate kinase family.</text>
</comment>
<name>A0A198AHW4_9BACL</name>
<dbReference type="STRING" id="1850517.A8708_18935"/>
<dbReference type="FunFam" id="3.30.63.10:FF:000002">
    <property type="entry name" value="Guanylate kinase 1"/>
    <property type="match status" value="1"/>
</dbReference>
<evidence type="ECO:0000256" key="6">
    <source>
        <dbReference type="ARBA" id="ARBA00022777"/>
    </source>
</evidence>
<evidence type="ECO:0000313" key="11">
    <source>
        <dbReference type="Proteomes" id="UP000078454"/>
    </source>
</evidence>
<dbReference type="InterPro" id="IPR008144">
    <property type="entry name" value="Guanylate_kin-like_dom"/>
</dbReference>
<dbReference type="GO" id="GO:0005829">
    <property type="term" value="C:cytosol"/>
    <property type="evidence" value="ECO:0007669"/>
    <property type="project" value="TreeGrafter"/>
</dbReference>
<dbReference type="EMBL" id="LYPB01000050">
    <property type="protein sequence ID" value="OAS20621.1"/>
    <property type="molecule type" value="Genomic_DNA"/>
</dbReference>
<evidence type="ECO:0000256" key="1">
    <source>
        <dbReference type="ARBA" id="ARBA00003531"/>
    </source>
</evidence>
<dbReference type="PROSITE" id="PS50052">
    <property type="entry name" value="GUANYLATE_KINASE_2"/>
    <property type="match status" value="1"/>
</dbReference>
<evidence type="ECO:0000256" key="8">
    <source>
        <dbReference type="ARBA" id="ARBA00048594"/>
    </source>
</evidence>
<dbReference type="PANTHER" id="PTHR23117">
    <property type="entry name" value="GUANYLATE KINASE-RELATED"/>
    <property type="match status" value="1"/>
</dbReference>
<proteinExistence type="inferred from homology"/>
<evidence type="ECO:0000259" key="9">
    <source>
        <dbReference type="PROSITE" id="PS50052"/>
    </source>
</evidence>
<dbReference type="GO" id="GO:0004385">
    <property type="term" value="F:GMP kinase activity"/>
    <property type="evidence" value="ECO:0007669"/>
    <property type="project" value="UniProtKB-EC"/>
</dbReference>
<dbReference type="InterPro" id="IPR020590">
    <property type="entry name" value="Guanylate_kinase_CS"/>
</dbReference>
<protein>
    <recommendedName>
        <fullName evidence="4">Guanylate kinase</fullName>
        <ecNumber evidence="3">2.7.4.8</ecNumber>
    </recommendedName>
    <alternativeName>
        <fullName evidence="7">GMP kinase</fullName>
    </alternativeName>
</protein>
<evidence type="ECO:0000256" key="5">
    <source>
        <dbReference type="ARBA" id="ARBA00022679"/>
    </source>
</evidence>
<comment type="caution">
    <text evidence="10">The sequence shown here is derived from an EMBL/GenBank/DDBJ whole genome shotgun (WGS) entry which is preliminary data.</text>
</comment>
<dbReference type="RefSeq" id="WP_068663246.1">
    <property type="nucleotide sequence ID" value="NZ_LYPB01000050.1"/>
</dbReference>
<evidence type="ECO:0000256" key="7">
    <source>
        <dbReference type="ARBA" id="ARBA00030128"/>
    </source>
</evidence>
<dbReference type="InterPro" id="IPR027417">
    <property type="entry name" value="P-loop_NTPase"/>
</dbReference>
<organism evidence="10 11">
    <name type="scientific">Paenibacillus oryzisoli</name>
    <dbReference type="NCBI Taxonomy" id="1850517"/>
    <lineage>
        <taxon>Bacteria</taxon>
        <taxon>Bacillati</taxon>
        <taxon>Bacillota</taxon>
        <taxon>Bacilli</taxon>
        <taxon>Bacillales</taxon>
        <taxon>Paenibacillaceae</taxon>
        <taxon>Paenibacillus</taxon>
    </lineage>
</organism>
<dbReference type="SUPFAM" id="SSF52540">
    <property type="entry name" value="P-loop containing nucleoside triphosphate hydrolases"/>
    <property type="match status" value="1"/>
</dbReference>
<evidence type="ECO:0000256" key="4">
    <source>
        <dbReference type="ARBA" id="ARBA00016296"/>
    </source>
</evidence>
<sequence>MYALKDKEMIFVFTGPHGAGRKTVAEMSGSTLGMKQVISYTTRPPKATEEDGQDYHFISPAQFAQAQAGGEFIEVSTVNDHLYGIKSSDIEFMFQQSGSIYLILNRFGAETLKKLYSDRVVQIFIYAQRDTLEERMKGSGDSEEIASKYLSDYENELAYRDHCDHIFENVDLAHTVFDLTKTLDQYLNRNLVDLD</sequence>
<accession>A0A198AHW4</accession>
<dbReference type="SMART" id="SM00072">
    <property type="entry name" value="GuKc"/>
    <property type="match status" value="1"/>
</dbReference>
<evidence type="ECO:0000256" key="3">
    <source>
        <dbReference type="ARBA" id="ARBA00012961"/>
    </source>
</evidence>
<dbReference type="AlphaFoldDB" id="A0A198AHW4"/>
<dbReference type="PROSITE" id="PS00856">
    <property type="entry name" value="GUANYLATE_KINASE_1"/>
    <property type="match status" value="1"/>
</dbReference>
<dbReference type="Gene3D" id="3.40.50.300">
    <property type="entry name" value="P-loop containing nucleotide triphosphate hydrolases"/>
    <property type="match status" value="1"/>
</dbReference>
<comment type="function">
    <text evidence="1">Essential for recycling GMP and indirectly, cGMP.</text>
</comment>